<feature type="region of interest" description="Disordered" evidence="1">
    <location>
        <begin position="1"/>
        <end position="108"/>
    </location>
</feature>
<dbReference type="EMBL" id="GBHO01021510">
    <property type="protein sequence ID" value="JAG22094.1"/>
    <property type="molecule type" value="Transcribed_RNA"/>
</dbReference>
<evidence type="ECO:0000313" key="3">
    <source>
        <dbReference type="EMBL" id="JAG57686.1"/>
    </source>
</evidence>
<feature type="compositionally biased region" description="Basic residues" evidence="1">
    <location>
        <begin position="24"/>
        <end position="36"/>
    </location>
</feature>
<dbReference type="AlphaFoldDB" id="A0A0A9XQ93"/>
<proteinExistence type="predicted"/>
<reference evidence="2" key="1">
    <citation type="journal article" date="2014" name="PLoS ONE">
        <title>Transcriptome-Based Identification of ABC Transporters in the Western Tarnished Plant Bug Lygus hesperus.</title>
        <authorList>
            <person name="Hull J.J."/>
            <person name="Chaney K."/>
            <person name="Geib S.M."/>
            <person name="Fabrick J.A."/>
            <person name="Brent C.S."/>
            <person name="Walsh D."/>
            <person name="Lavine L.C."/>
        </authorList>
    </citation>
    <scope>NUCLEOTIDE SEQUENCE</scope>
</reference>
<evidence type="ECO:0000256" key="1">
    <source>
        <dbReference type="SAM" id="MobiDB-lite"/>
    </source>
</evidence>
<dbReference type="EMBL" id="GBRD01008135">
    <property type="protein sequence ID" value="JAG57686.1"/>
    <property type="molecule type" value="Transcribed_RNA"/>
</dbReference>
<evidence type="ECO:0000313" key="2">
    <source>
        <dbReference type="EMBL" id="JAG22094.1"/>
    </source>
</evidence>
<accession>A0A0A9XQ93</accession>
<protein>
    <submittedName>
        <fullName evidence="2">Beta-conglycinin, alpha' chain</fullName>
    </submittedName>
</protein>
<gene>
    <name evidence="2" type="primary">CG-1</name>
    <name evidence="2" type="ORF">CM83_24190</name>
</gene>
<feature type="compositionally biased region" description="Polar residues" evidence="1">
    <location>
        <begin position="50"/>
        <end position="61"/>
    </location>
</feature>
<organism evidence="2">
    <name type="scientific">Lygus hesperus</name>
    <name type="common">Western plant bug</name>
    <dbReference type="NCBI Taxonomy" id="30085"/>
    <lineage>
        <taxon>Eukaryota</taxon>
        <taxon>Metazoa</taxon>
        <taxon>Ecdysozoa</taxon>
        <taxon>Arthropoda</taxon>
        <taxon>Hexapoda</taxon>
        <taxon>Insecta</taxon>
        <taxon>Pterygota</taxon>
        <taxon>Neoptera</taxon>
        <taxon>Paraneoptera</taxon>
        <taxon>Hemiptera</taxon>
        <taxon>Heteroptera</taxon>
        <taxon>Panheteroptera</taxon>
        <taxon>Cimicomorpha</taxon>
        <taxon>Miridae</taxon>
        <taxon>Mirini</taxon>
        <taxon>Lygus</taxon>
    </lineage>
</organism>
<sequence>MNNFTLEAPDKEPTKVDVTERNYLKAKKDHTKKKNKELKESEVCPKCKISMQSDQHNNPVTMKTKPNKGRKGGRKGRSVKRNRRMSKDRHTKRRSSKPHRGALPKHSDTKYFIKSFFTGTSSETTRHTKSNDRSSRNLLIKPNTRRKKSTFTLPHSVTVGQAGLNFAKKKPDDEIDVRQLPGKVRSKNDVDTLMTKEMKMINKHVRAHEKHMNQTSAPMFHTCFKNILSHELET</sequence>
<reference evidence="2" key="2">
    <citation type="submission" date="2014-07" db="EMBL/GenBank/DDBJ databases">
        <authorList>
            <person name="Hull J."/>
        </authorList>
    </citation>
    <scope>NUCLEOTIDE SEQUENCE</scope>
</reference>
<feature type="compositionally biased region" description="Basic residues" evidence="1">
    <location>
        <begin position="65"/>
        <end position="103"/>
    </location>
</feature>
<feature type="compositionally biased region" description="Basic and acidic residues" evidence="1">
    <location>
        <begin position="8"/>
        <end position="23"/>
    </location>
</feature>
<reference evidence="3" key="3">
    <citation type="submission" date="2014-09" db="EMBL/GenBank/DDBJ databases">
        <authorList>
            <person name="Magalhaes I.L.F."/>
            <person name="Oliveira U."/>
            <person name="Santos F.R."/>
            <person name="Vidigal T.H.D.A."/>
            <person name="Brescovit A.D."/>
            <person name="Santos A.J."/>
        </authorList>
    </citation>
    <scope>NUCLEOTIDE SEQUENCE</scope>
</reference>
<name>A0A0A9XQ93_LYGHE</name>